<dbReference type="Gene3D" id="1.20.1600.10">
    <property type="entry name" value="Outer membrane efflux proteins (OEP)"/>
    <property type="match status" value="1"/>
</dbReference>
<feature type="transmembrane region" description="Helical" evidence="8">
    <location>
        <begin position="393"/>
        <end position="419"/>
    </location>
</feature>
<keyword evidence="4" id="KW-1003">Cell membrane</keyword>
<keyword evidence="5 8" id="KW-0812">Transmembrane</keyword>
<gene>
    <name evidence="9" type="ORF">SAMN05216474_1251</name>
</gene>
<feature type="transmembrane region" description="Helical" evidence="8">
    <location>
        <begin position="1040"/>
        <end position="1058"/>
    </location>
</feature>
<dbReference type="Pfam" id="PF00873">
    <property type="entry name" value="ACR_tran"/>
    <property type="match status" value="1"/>
</dbReference>
<reference evidence="9 10" key="1">
    <citation type="submission" date="2016-10" db="EMBL/GenBank/DDBJ databases">
        <authorList>
            <person name="de Groot N.N."/>
        </authorList>
    </citation>
    <scope>NUCLEOTIDE SEQUENCE [LARGE SCALE GENOMIC DNA]</scope>
    <source>
        <strain evidence="9 10">CGMCC 1.7005</strain>
    </source>
</reference>
<dbReference type="InterPro" id="IPR001036">
    <property type="entry name" value="Acrflvin-R"/>
</dbReference>
<feature type="transmembrane region" description="Helical" evidence="8">
    <location>
        <begin position="341"/>
        <end position="360"/>
    </location>
</feature>
<keyword evidence="10" id="KW-1185">Reference proteome</keyword>
<dbReference type="NCBIfam" id="TIGR00914">
    <property type="entry name" value="2A0601"/>
    <property type="match status" value="1"/>
</dbReference>
<evidence type="ECO:0000256" key="5">
    <source>
        <dbReference type="ARBA" id="ARBA00022692"/>
    </source>
</evidence>
<dbReference type="PRINTS" id="PR00702">
    <property type="entry name" value="ACRIFLAVINRP"/>
</dbReference>
<evidence type="ECO:0000256" key="6">
    <source>
        <dbReference type="ARBA" id="ARBA00022989"/>
    </source>
</evidence>
<dbReference type="PANTHER" id="PTHR32063:SF24">
    <property type="entry name" value="CATION EFFLUX SYSTEM (ACRB_ACRD_ACRF FAMILY)"/>
    <property type="match status" value="1"/>
</dbReference>
<dbReference type="SUPFAM" id="SSF82866">
    <property type="entry name" value="Multidrug efflux transporter AcrB transmembrane domain"/>
    <property type="match status" value="2"/>
</dbReference>
<evidence type="ECO:0000256" key="3">
    <source>
        <dbReference type="ARBA" id="ARBA00022448"/>
    </source>
</evidence>
<dbReference type="Gene3D" id="1.20.1640.10">
    <property type="entry name" value="Multidrug efflux transporter AcrB transmembrane domain"/>
    <property type="match status" value="2"/>
</dbReference>
<name>A0A1I6YWZ4_9FLAO</name>
<feature type="transmembrane region" description="Helical" evidence="8">
    <location>
        <begin position="12"/>
        <end position="31"/>
    </location>
</feature>
<dbReference type="Gene3D" id="3.30.70.1430">
    <property type="entry name" value="Multidrug efflux transporter AcrB pore domain"/>
    <property type="match status" value="2"/>
</dbReference>
<comment type="similarity">
    <text evidence="2">Belongs to the resistance-nodulation-cell division (RND) (TC 2.A.6) family.</text>
</comment>
<dbReference type="GO" id="GO:0005886">
    <property type="term" value="C:plasma membrane"/>
    <property type="evidence" value="ECO:0007669"/>
    <property type="project" value="UniProtKB-SubCell"/>
</dbReference>
<evidence type="ECO:0000256" key="2">
    <source>
        <dbReference type="ARBA" id="ARBA00010942"/>
    </source>
</evidence>
<dbReference type="Gene3D" id="3.30.2090.10">
    <property type="entry name" value="Multidrug efflux transporter AcrB TolC docking domain, DN and DC subdomains"/>
    <property type="match status" value="2"/>
</dbReference>
<evidence type="ECO:0000256" key="7">
    <source>
        <dbReference type="ARBA" id="ARBA00023136"/>
    </source>
</evidence>
<organism evidence="9 10">
    <name type="scientific">Lishizhenia tianjinensis</name>
    <dbReference type="NCBI Taxonomy" id="477690"/>
    <lineage>
        <taxon>Bacteria</taxon>
        <taxon>Pseudomonadati</taxon>
        <taxon>Bacteroidota</taxon>
        <taxon>Flavobacteriia</taxon>
        <taxon>Flavobacteriales</taxon>
        <taxon>Crocinitomicaceae</taxon>
        <taxon>Lishizhenia</taxon>
    </lineage>
</organism>
<feature type="transmembrane region" description="Helical" evidence="8">
    <location>
        <begin position="900"/>
        <end position="919"/>
    </location>
</feature>
<feature type="transmembrane region" description="Helical" evidence="8">
    <location>
        <begin position="974"/>
        <end position="993"/>
    </location>
</feature>
<evidence type="ECO:0000256" key="4">
    <source>
        <dbReference type="ARBA" id="ARBA00022475"/>
    </source>
</evidence>
<keyword evidence="6 8" id="KW-1133">Transmembrane helix</keyword>
<evidence type="ECO:0000313" key="10">
    <source>
        <dbReference type="Proteomes" id="UP000236454"/>
    </source>
</evidence>
<dbReference type="GO" id="GO:0015562">
    <property type="term" value="F:efflux transmembrane transporter activity"/>
    <property type="evidence" value="ECO:0007669"/>
    <property type="project" value="InterPro"/>
</dbReference>
<dbReference type="Gene3D" id="3.30.70.1440">
    <property type="entry name" value="Multidrug efflux transporter AcrB pore domain"/>
    <property type="match status" value="1"/>
</dbReference>
<protein>
    <submittedName>
        <fullName evidence="9">Cobalt-zinc-cadmium resistance protein CzcA</fullName>
    </submittedName>
</protein>
<dbReference type="SUPFAM" id="SSF82693">
    <property type="entry name" value="Multidrug efflux transporter AcrB pore domain, PN1, PN2, PC1 and PC2 subdomains"/>
    <property type="match status" value="3"/>
</dbReference>
<feature type="transmembrane region" description="Helical" evidence="8">
    <location>
        <begin position="925"/>
        <end position="947"/>
    </location>
</feature>
<evidence type="ECO:0000313" key="9">
    <source>
        <dbReference type="EMBL" id="SFT54957.1"/>
    </source>
</evidence>
<dbReference type="SUPFAM" id="SSF82714">
    <property type="entry name" value="Multidrug efflux transporter AcrB TolC docking domain, DN and DC subdomains"/>
    <property type="match status" value="2"/>
</dbReference>
<dbReference type="EMBL" id="FPAS01000001">
    <property type="protein sequence ID" value="SFT54957.1"/>
    <property type="molecule type" value="Genomic_DNA"/>
</dbReference>
<dbReference type="STRING" id="477690.SAMN05216474_1251"/>
<dbReference type="Proteomes" id="UP000236454">
    <property type="component" value="Unassembled WGS sequence"/>
</dbReference>
<feature type="transmembrane region" description="Helical" evidence="8">
    <location>
        <begin position="477"/>
        <end position="503"/>
    </location>
</feature>
<accession>A0A1I6YWZ4</accession>
<feature type="transmembrane region" description="Helical" evidence="8">
    <location>
        <begin position="448"/>
        <end position="465"/>
    </location>
</feature>
<evidence type="ECO:0000256" key="1">
    <source>
        <dbReference type="ARBA" id="ARBA00004651"/>
    </source>
</evidence>
<dbReference type="GO" id="GO:0042910">
    <property type="term" value="F:xenobiotic transmembrane transporter activity"/>
    <property type="evidence" value="ECO:0007669"/>
    <property type="project" value="TreeGrafter"/>
</dbReference>
<dbReference type="RefSeq" id="WP_090247451.1">
    <property type="nucleotide sequence ID" value="NZ_FPAS01000001.1"/>
</dbReference>
<dbReference type="InterPro" id="IPR027463">
    <property type="entry name" value="AcrB_DN_DC_subdom"/>
</dbReference>
<dbReference type="GO" id="GO:0008324">
    <property type="term" value="F:monoatomic cation transmembrane transporter activity"/>
    <property type="evidence" value="ECO:0007669"/>
    <property type="project" value="InterPro"/>
</dbReference>
<proteinExistence type="inferred from homology"/>
<feature type="transmembrane region" description="Helical" evidence="8">
    <location>
        <begin position="876"/>
        <end position="893"/>
    </location>
</feature>
<sequence>MIEKIISFSVKNKLIIGLMTIALAAMGIWSMTKVPLDAVPDITNNQIQVITQAPNLGTEDIEQFVTYPIEVSMANLPGIVEVRSISRFGLSVVTLVFEDDMGTYLPRQLVSEKLVEVKAEIPAQFGEPHIGPIATGLGEIYQYTLEVDEEHSQDYDLRELRSIQDWIIRRQMAMVPGVVEVNAFGGDIKEYEIAVDPEELRAMDISITEVFDALERNNENTGSAYIEKNHFANFIRGEGLIKSLDDIKQIVVQIKNDIPVTIGDVAKVQYGNAIRYGALTKDGKGEAVGGMILMLKGANSNDVIEDVQIRMDEIQKSLPEGVSIKPFLERSDLISSTTSTLARNLIEGALIVIFVLVILLGNWRGGLIVASTIPLSLLFAFILMHYFGVWANLMSLGAIDFGIIVDGAVIIVEGTVFMIHDKFLSQKLNQQQRDEAAISSSSKMMKSAFFGQLIILIVFIPILTLEGVEGKMFKPMAFTFMFAMIGVMLLCLTYVPMMSAWFLRGASSNKLSRGDKFILFLERIYTPALNWVLNKWKIVLTLAILALGSVVWLFSRMGGEFIPQLDEGDIAYHVILTPGSSLSEMTATTSKVEKIILDNFPEAKTVLSRIGVAEVPTDPMPMDLADCFIILKPQDEWTSASSKSELIEKIKAKISEVPGVAYEFTQPIEMRFNELITGVREDIAIKLFGEDLDILAEKAEEIGQLIGGVQGIGDMKVEATAGLPQITINYNRAKLAQYGLNIADINKLVQSAIAGSKAGVIFEGERRFDLVVRLQEQKRSGITDLKNLYVRLPNNSQIPLRELAEITYQPGPMQISRDNTNRRTYVGINVRDRDIASLVKEIQGILDEKLDLPPGYFIRYGGAFENLERASAKLKVVVPIALALILLLIFFALKSMQQSIMIFLAIPFATIGGILALVLRDMPFSISAGVGFIVLFGVAVLNGLVLVNSWNELKEEEPELSLAERISKGAKRRIRPILLTALTDVLGFLPMAISTSAGAEVQQPLATVVIGGMISATLLTLFVLPIFYKIMESRNSSAPLKKAVLALVILMFTPQLMAQEKVLTHADEAVNVALANNQKVQMSQLDLAHYEALVKTSVNLDKTNVGVNYGQINSYLNDYGISISQNFELPHVYLRNKKANSTRVNIAKQDQAIVALDVSEEVRKTWMELSYLHAVKDVLRMKDTLFTNNLKASTLKFELEGSSILEKANAETQLHQVKNDLFLNAQDIAIQENKLHFLLQDSLQYSFQPELQILDLVLWDKDSLNLHPSIQKQEEQVKYSQAQLEVEKAKLSPSFTLGYFNISMIGTPYFGNPSAGYNDRFQALELGVVIPLFFGAQKAHIKASNIALEQARVNNAYVLNQLMNEVEMEIIRVEKEKNNLLYFQEKALVQSNLILEKAQLSYQEGAIDYIEYFQNINFALDIQVKYLASINSYNQSIIHLSNLLGKK</sequence>
<dbReference type="SUPFAM" id="SSF56954">
    <property type="entry name" value="Outer membrane efflux proteins (OEP)"/>
    <property type="match status" value="1"/>
</dbReference>
<comment type="subcellular location">
    <subcellularLocation>
        <location evidence="1">Cell membrane</location>
        <topology evidence="1">Multi-pass membrane protein</topology>
    </subcellularLocation>
</comment>
<feature type="transmembrane region" description="Helical" evidence="8">
    <location>
        <begin position="367"/>
        <end position="387"/>
    </location>
</feature>
<keyword evidence="3" id="KW-0813">Transport</keyword>
<dbReference type="PANTHER" id="PTHR32063">
    <property type="match status" value="1"/>
</dbReference>
<dbReference type="InterPro" id="IPR004763">
    <property type="entry name" value="CusA-like"/>
</dbReference>
<dbReference type="Gene3D" id="3.30.70.1320">
    <property type="entry name" value="Multidrug efflux transporter AcrB pore domain like"/>
    <property type="match status" value="1"/>
</dbReference>
<feature type="transmembrane region" description="Helical" evidence="8">
    <location>
        <begin position="1005"/>
        <end position="1028"/>
    </location>
</feature>
<feature type="transmembrane region" description="Helical" evidence="8">
    <location>
        <begin position="538"/>
        <end position="555"/>
    </location>
</feature>
<keyword evidence="7 8" id="KW-0472">Membrane</keyword>
<dbReference type="OrthoDB" id="9758757at2"/>
<evidence type="ECO:0000256" key="8">
    <source>
        <dbReference type="SAM" id="Phobius"/>
    </source>
</evidence>